<evidence type="ECO:0000256" key="5">
    <source>
        <dbReference type="ARBA" id="ARBA00022989"/>
    </source>
</evidence>
<dbReference type="RefSeq" id="WP_013300771.1">
    <property type="nucleotide sequence ID" value="NC_014414.1"/>
</dbReference>
<feature type="transmembrane region" description="Helical" evidence="7">
    <location>
        <begin position="235"/>
        <end position="253"/>
    </location>
</feature>
<dbReference type="NCBIfam" id="TIGR00544">
    <property type="entry name" value="lgt"/>
    <property type="match status" value="1"/>
</dbReference>
<keyword evidence="5 7" id="KW-1133">Transmembrane helix</keyword>
<gene>
    <name evidence="7" type="primary">lgt</name>
    <name evidence="8" type="ordered locus">PB2503_08709</name>
</gene>
<evidence type="ECO:0000256" key="6">
    <source>
        <dbReference type="ARBA" id="ARBA00023136"/>
    </source>
</evidence>
<keyword evidence="2 7" id="KW-1003">Cell membrane</keyword>
<accession>E0TC04</accession>
<comment type="function">
    <text evidence="7">Catalyzes the transfer of the diacylglyceryl group from phosphatidylglycerol to the sulfhydryl group of the N-terminal cysteine of a prolipoprotein, the first step in the formation of mature lipoproteins.</text>
</comment>
<dbReference type="eggNOG" id="COG0682">
    <property type="taxonomic scope" value="Bacteria"/>
</dbReference>
<dbReference type="PROSITE" id="PS01311">
    <property type="entry name" value="LGT"/>
    <property type="match status" value="1"/>
</dbReference>
<evidence type="ECO:0000256" key="1">
    <source>
        <dbReference type="ARBA" id="ARBA00007150"/>
    </source>
</evidence>
<dbReference type="PANTHER" id="PTHR30589:SF0">
    <property type="entry name" value="PHOSPHATIDYLGLYCEROL--PROLIPOPROTEIN DIACYLGLYCERYL TRANSFERASE"/>
    <property type="match status" value="1"/>
</dbReference>
<comment type="similarity">
    <text evidence="1 7">Belongs to the Lgt family.</text>
</comment>
<dbReference type="HAMAP" id="MF_01147">
    <property type="entry name" value="Lgt"/>
    <property type="match status" value="1"/>
</dbReference>
<keyword evidence="6 7" id="KW-0472">Membrane</keyword>
<feature type="transmembrane region" description="Helical" evidence="7">
    <location>
        <begin position="205"/>
        <end position="223"/>
    </location>
</feature>
<dbReference type="Proteomes" id="UP000001302">
    <property type="component" value="Chromosome"/>
</dbReference>
<dbReference type="HOGENOM" id="CLU_013386_1_0_5"/>
<dbReference type="UniPathway" id="UPA00664"/>
<feature type="transmembrane region" description="Helical" evidence="7">
    <location>
        <begin position="20"/>
        <end position="36"/>
    </location>
</feature>
<feature type="transmembrane region" description="Helical" evidence="7">
    <location>
        <begin position="265"/>
        <end position="287"/>
    </location>
</feature>
<dbReference type="Pfam" id="PF01790">
    <property type="entry name" value="LGT"/>
    <property type="match status" value="1"/>
</dbReference>
<dbReference type="EC" id="2.5.1.145" evidence="7"/>
<name>E0TC04_PARBH</name>
<evidence type="ECO:0000313" key="8">
    <source>
        <dbReference type="EMBL" id="ADM09797.1"/>
    </source>
</evidence>
<dbReference type="PANTHER" id="PTHR30589">
    <property type="entry name" value="PROLIPOPROTEIN DIACYLGLYCERYL TRANSFERASE"/>
    <property type="match status" value="1"/>
</dbReference>
<dbReference type="KEGG" id="pbr:PB2503_08709"/>
<feature type="transmembrane region" description="Helical" evidence="7">
    <location>
        <begin position="66"/>
        <end position="88"/>
    </location>
</feature>
<feature type="transmembrane region" description="Helical" evidence="7">
    <location>
        <begin position="144"/>
        <end position="163"/>
    </location>
</feature>
<reference evidence="9" key="1">
    <citation type="submission" date="2010-08" db="EMBL/GenBank/DDBJ databases">
        <title>Genome sequence of Parvularcula bermudensis HTCC2503.</title>
        <authorList>
            <person name="Kang D.-M."/>
            <person name="Oh H.-M."/>
            <person name="Cho J.-C."/>
        </authorList>
    </citation>
    <scope>NUCLEOTIDE SEQUENCE [LARGE SCALE GENOMIC DNA]</scope>
    <source>
        <strain evidence="9">ATCC BAA-594 / HTCC2503 / KCTC 12087</strain>
    </source>
</reference>
<feature type="transmembrane region" description="Helical" evidence="7">
    <location>
        <begin position="108"/>
        <end position="132"/>
    </location>
</feature>
<dbReference type="InterPro" id="IPR001640">
    <property type="entry name" value="Lgt"/>
</dbReference>
<comment type="subcellular location">
    <subcellularLocation>
        <location evidence="7">Cell inner membrane</location>
        <topology evidence="7">Multi-pass membrane protein</topology>
    </subcellularLocation>
</comment>
<evidence type="ECO:0000256" key="2">
    <source>
        <dbReference type="ARBA" id="ARBA00022475"/>
    </source>
</evidence>
<comment type="catalytic activity">
    <reaction evidence="7">
        <text>L-cysteinyl-[prolipoprotein] + a 1,2-diacyl-sn-glycero-3-phospho-(1'-sn-glycerol) = an S-1,2-diacyl-sn-glyceryl-L-cysteinyl-[prolipoprotein] + sn-glycerol 1-phosphate + H(+)</text>
        <dbReference type="Rhea" id="RHEA:56712"/>
        <dbReference type="Rhea" id="RHEA-COMP:14679"/>
        <dbReference type="Rhea" id="RHEA-COMP:14680"/>
        <dbReference type="ChEBI" id="CHEBI:15378"/>
        <dbReference type="ChEBI" id="CHEBI:29950"/>
        <dbReference type="ChEBI" id="CHEBI:57685"/>
        <dbReference type="ChEBI" id="CHEBI:64716"/>
        <dbReference type="ChEBI" id="CHEBI:140658"/>
        <dbReference type="EC" id="2.5.1.145"/>
    </reaction>
</comment>
<keyword evidence="3 7" id="KW-0808">Transferase</keyword>
<keyword evidence="4 7" id="KW-0812">Transmembrane</keyword>
<dbReference type="GO" id="GO:0008961">
    <property type="term" value="F:phosphatidylglycerol-prolipoprotein diacylglyceryl transferase activity"/>
    <property type="evidence" value="ECO:0007669"/>
    <property type="project" value="UniProtKB-UniRule"/>
</dbReference>
<evidence type="ECO:0000256" key="4">
    <source>
        <dbReference type="ARBA" id="ARBA00022692"/>
    </source>
</evidence>
<reference evidence="8 9" key="2">
    <citation type="journal article" date="2011" name="J. Bacteriol.">
        <title>Complete genome sequence of strain HTCC2503T of Parvularcula bermudensis, the type species of the order "Parvularculales" in the class Alphaproteobacteria.</title>
        <authorList>
            <person name="Oh H.M."/>
            <person name="Kang I."/>
            <person name="Vergin K.L."/>
            <person name="Kang D."/>
            <person name="Rhee K.H."/>
            <person name="Giovannoni S.J."/>
            <person name="Cho J.C."/>
        </authorList>
    </citation>
    <scope>NUCLEOTIDE SEQUENCE [LARGE SCALE GENOMIC DNA]</scope>
    <source>
        <strain evidence="9">ATCC BAA-594 / HTCC2503 / KCTC 12087</strain>
    </source>
</reference>
<dbReference type="STRING" id="314260.PB2503_08709"/>
<keyword evidence="9" id="KW-1185">Reference proteome</keyword>
<keyword evidence="7" id="KW-0997">Cell inner membrane</keyword>
<keyword evidence="8" id="KW-0449">Lipoprotein</keyword>
<proteinExistence type="inferred from homology"/>
<comment type="pathway">
    <text evidence="7">Protein modification; lipoprotein biosynthesis (diacylglyceryl transfer).</text>
</comment>
<evidence type="ECO:0000313" key="9">
    <source>
        <dbReference type="Proteomes" id="UP000001302"/>
    </source>
</evidence>
<dbReference type="EMBL" id="CP002156">
    <property type="protein sequence ID" value="ADM09797.1"/>
    <property type="molecule type" value="Genomic_DNA"/>
</dbReference>
<evidence type="ECO:0000256" key="3">
    <source>
        <dbReference type="ARBA" id="ARBA00022679"/>
    </source>
</evidence>
<feature type="binding site" evidence="7">
    <location>
        <position position="158"/>
    </location>
    <ligand>
        <name>a 1,2-diacyl-sn-glycero-3-phospho-(1'-sn-glycerol)</name>
        <dbReference type="ChEBI" id="CHEBI:64716"/>
    </ligand>
</feature>
<dbReference type="OrthoDB" id="871140at2"/>
<evidence type="ECO:0000256" key="7">
    <source>
        <dbReference type="HAMAP-Rule" id="MF_01147"/>
    </source>
</evidence>
<protein>
    <recommendedName>
        <fullName evidence="7">Phosphatidylglycerol--prolipoprotein diacylglyceryl transferase</fullName>
        <ecNumber evidence="7">2.5.1.145</ecNumber>
    </recommendedName>
</protein>
<dbReference type="GO" id="GO:0005886">
    <property type="term" value="C:plasma membrane"/>
    <property type="evidence" value="ECO:0007669"/>
    <property type="project" value="UniProtKB-SubCell"/>
</dbReference>
<dbReference type="AlphaFoldDB" id="E0TC04"/>
<dbReference type="GO" id="GO:0042158">
    <property type="term" value="P:lipoprotein biosynthetic process"/>
    <property type="evidence" value="ECO:0007669"/>
    <property type="project" value="UniProtKB-UniRule"/>
</dbReference>
<organism evidence="8 9">
    <name type="scientific">Parvularcula bermudensis (strain ATCC BAA-594 / HTCC2503 / KCTC 12087)</name>
    <dbReference type="NCBI Taxonomy" id="314260"/>
    <lineage>
        <taxon>Bacteria</taxon>
        <taxon>Pseudomonadati</taxon>
        <taxon>Pseudomonadota</taxon>
        <taxon>Alphaproteobacteria</taxon>
        <taxon>Parvularculales</taxon>
        <taxon>Parvularculaceae</taxon>
        <taxon>Parvularcula</taxon>
    </lineage>
</organism>
<sequence>MPYPNIDPVFFSLGPLQIRWYALAYIAGIVLGWMYLRHLLGKPQLWQGPKSRHPQPPIGNDQLDDVLFYVTLGIIFGGRLGFVLFYRPELLWAPWEPVLGFLPFPPALAIWQGGMSFHGGALGVAAATVYFARKEKVSPLALGDLFAAAAPIGLFFGRIANFINAELYGRPSDVPWAVTFPSHYDPLAEQWRYAADAVPRHPSQLYEAALEGLVLFVILRVAVTRFGLLRFPGATIALFLSGYGAARFFVEFFREPDTYDFAGPIGFLTRGMMLSLPMVLAGAWLFWWSTRHRGGASV</sequence>